<dbReference type="SUPFAM" id="SSF55718">
    <property type="entry name" value="SCP-like"/>
    <property type="match status" value="1"/>
</dbReference>
<proteinExistence type="predicted"/>
<feature type="domain" description="Enhanced intracellular survival protein" evidence="1">
    <location>
        <begin position="7"/>
        <end position="70"/>
    </location>
</feature>
<accession>A0A7Z7PRW2</accession>
<reference evidence="2 3" key="1">
    <citation type="submission" date="2017-01" db="EMBL/GenBank/DDBJ databases">
        <authorList>
            <person name="Erauso G."/>
        </authorList>
    </citation>
    <scope>NUCLEOTIDE SEQUENCE [LARGE SCALE GENOMIC DNA]</scope>
    <source>
        <strain evidence="2">MESINF1</strain>
    </source>
</reference>
<dbReference type="InterPro" id="IPR036527">
    <property type="entry name" value="SCP2_sterol-bd_dom_sf"/>
</dbReference>
<protein>
    <submittedName>
        <fullName evidence="2">GCN5-related N-acetyltransferase</fullName>
    </submittedName>
</protein>
<name>A0A7Z7PRW2_9BACT</name>
<keyword evidence="2" id="KW-0808">Transferase</keyword>
<dbReference type="EMBL" id="LS974202">
    <property type="protein sequence ID" value="SSC13887.1"/>
    <property type="molecule type" value="Genomic_DNA"/>
</dbReference>
<dbReference type="Proteomes" id="UP000250796">
    <property type="component" value="Chromosome MESINF"/>
</dbReference>
<gene>
    <name evidence="2" type="ORF">MESINF_2447</name>
</gene>
<evidence type="ECO:0000259" key="1">
    <source>
        <dbReference type="Pfam" id="PF13530"/>
    </source>
</evidence>
<dbReference type="Pfam" id="PF13530">
    <property type="entry name" value="SCP2_2"/>
    <property type="match status" value="1"/>
</dbReference>
<dbReference type="Gene3D" id="3.30.1050.10">
    <property type="entry name" value="SCP2 sterol-binding domain"/>
    <property type="match status" value="1"/>
</dbReference>
<dbReference type="AlphaFoldDB" id="A0A7Z7PRW2"/>
<dbReference type="KEGG" id="minf:MESINF_2447"/>
<evidence type="ECO:0000313" key="2">
    <source>
        <dbReference type="EMBL" id="SSC13887.1"/>
    </source>
</evidence>
<dbReference type="GO" id="GO:0016740">
    <property type="term" value="F:transferase activity"/>
    <property type="evidence" value="ECO:0007669"/>
    <property type="project" value="UniProtKB-KW"/>
</dbReference>
<evidence type="ECO:0000313" key="3">
    <source>
        <dbReference type="Proteomes" id="UP000250796"/>
    </source>
</evidence>
<sequence>MDTSPSEGVIFKIKDRLLQENNVKVVIENGKAEIREADESFEIEISDLTTLLTGRLSPMRLWRLGKLRAGSWKNVPWGISEPPGKVRILESIFPGLIMHNAI</sequence>
<organism evidence="2 3">
    <name type="scientific">Mesotoga infera</name>
    <dbReference type="NCBI Taxonomy" id="1236046"/>
    <lineage>
        <taxon>Bacteria</taxon>
        <taxon>Thermotogati</taxon>
        <taxon>Thermotogota</taxon>
        <taxon>Thermotogae</taxon>
        <taxon>Kosmotogales</taxon>
        <taxon>Kosmotogaceae</taxon>
        <taxon>Mesotoga</taxon>
    </lineage>
</organism>
<keyword evidence="3" id="KW-1185">Reference proteome</keyword>
<dbReference type="InterPro" id="IPR025559">
    <property type="entry name" value="Eis_dom"/>
</dbReference>